<dbReference type="Gene3D" id="3.40.50.620">
    <property type="entry name" value="HUPs"/>
    <property type="match status" value="1"/>
</dbReference>
<dbReference type="OrthoDB" id="5186731at2"/>
<dbReference type="EMBL" id="FXYH01000022">
    <property type="protein sequence ID" value="SMX49704.1"/>
    <property type="molecule type" value="Genomic_DNA"/>
</dbReference>
<accession>A0A238L3R1</accession>
<gene>
    <name evidence="3" type="ORF">PEV8663_04299</name>
</gene>
<dbReference type="InterPro" id="IPR014729">
    <property type="entry name" value="Rossmann-like_a/b/a_fold"/>
</dbReference>
<evidence type="ECO:0000313" key="4">
    <source>
        <dbReference type="Proteomes" id="UP000220836"/>
    </source>
</evidence>
<comment type="similarity">
    <text evidence="1">Belongs to the universal stress protein A family.</text>
</comment>
<sequence>MTVKIVVGLDGTETGERALNFAKDMASRIDACELIVIYVIEWSPFTFQTAEENAQRHKRREEEIALATSRIVEPAVTALRDAGFTARGIVRHGDVAETLDKLTVENGGSQIIVGRASADGFAKRVFGSSTQNLVMHASVPVTVVG</sequence>
<dbReference type="AlphaFoldDB" id="A0A238L3R1"/>
<feature type="domain" description="UspA" evidence="2">
    <location>
        <begin position="3"/>
        <end position="144"/>
    </location>
</feature>
<dbReference type="InterPro" id="IPR006015">
    <property type="entry name" value="Universal_stress_UspA"/>
</dbReference>
<dbReference type="InterPro" id="IPR006016">
    <property type="entry name" value="UspA"/>
</dbReference>
<dbReference type="CDD" id="cd00293">
    <property type="entry name" value="USP-like"/>
    <property type="match status" value="1"/>
</dbReference>
<name>A0A238L3R1_9RHOB</name>
<keyword evidence="4" id="KW-1185">Reference proteome</keyword>
<protein>
    <submittedName>
        <fullName evidence="3">Universal stress protein family protein</fullName>
    </submittedName>
</protein>
<dbReference type="PANTHER" id="PTHR46268:SF6">
    <property type="entry name" value="UNIVERSAL STRESS PROTEIN UP12"/>
    <property type="match status" value="1"/>
</dbReference>
<dbReference type="SUPFAM" id="SSF52402">
    <property type="entry name" value="Adenine nucleotide alpha hydrolases-like"/>
    <property type="match status" value="1"/>
</dbReference>
<dbReference type="Proteomes" id="UP000220836">
    <property type="component" value="Unassembled WGS sequence"/>
</dbReference>
<dbReference type="PRINTS" id="PR01438">
    <property type="entry name" value="UNVRSLSTRESS"/>
</dbReference>
<evidence type="ECO:0000313" key="3">
    <source>
        <dbReference type="EMBL" id="SMX49704.1"/>
    </source>
</evidence>
<dbReference type="Pfam" id="PF00582">
    <property type="entry name" value="Usp"/>
    <property type="match status" value="1"/>
</dbReference>
<organism evidence="3 4">
    <name type="scientific">Pelagimonas varians</name>
    <dbReference type="NCBI Taxonomy" id="696760"/>
    <lineage>
        <taxon>Bacteria</taxon>
        <taxon>Pseudomonadati</taxon>
        <taxon>Pseudomonadota</taxon>
        <taxon>Alphaproteobacteria</taxon>
        <taxon>Rhodobacterales</taxon>
        <taxon>Roseobacteraceae</taxon>
        <taxon>Pelagimonas</taxon>
    </lineage>
</organism>
<dbReference type="RefSeq" id="WP_097806718.1">
    <property type="nucleotide sequence ID" value="NZ_FXYH01000022.1"/>
</dbReference>
<proteinExistence type="inferred from homology"/>
<reference evidence="3 4" key="1">
    <citation type="submission" date="2017-05" db="EMBL/GenBank/DDBJ databases">
        <authorList>
            <person name="Song R."/>
            <person name="Chenine A.L."/>
            <person name="Ruprecht R.M."/>
        </authorList>
    </citation>
    <scope>NUCLEOTIDE SEQUENCE [LARGE SCALE GENOMIC DNA]</scope>
    <source>
        <strain evidence="3 4">CECT 8663</strain>
    </source>
</reference>
<dbReference type="PANTHER" id="PTHR46268">
    <property type="entry name" value="STRESS RESPONSE PROTEIN NHAX"/>
    <property type="match status" value="1"/>
</dbReference>
<evidence type="ECO:0000259" key="2">
    <source>
        <dbReference type="Pfam" id="PF00582"/>
    </source>
</evidence>
<evidence type="ECO:0000256" key="1">
    <source>
        <dbReference type="ARBA" id="ARBA00008791"/>
    </source>
</evidence>